<dbReference type="Pfam" id="PF02602">
    <property type="entry name" value="HEM4"/>
    <property type="match status" value="1"/>
</dbReference>
<dbReference type="GO" id="GO:0004852">
    <property type="term" value="F:uroporphyrinogen-III synthase activity"/>
    <property type="evidence" value="ECO:0007669"/>
    <property type="project" value="InterPro"/>
</dbReference>
<dbReference type="RefSeq" id="WP_096641321.1">
    <property type="nucleotide sequence ID" value="NZ_JBHIWA010000099.1"/>
</dbReference>
<name>A0A2A4I643_9SPHN</name>
<dbReference type="AlphaFoldDB" id="A0A2A4I643"/>
<dbReference type="GO" id="GO:0033014">
    <property type="term" value="P:tetrapyrrole biosynthetic process"/>
    <property type="evidence" value="ECO:0007669"/>
    <property type="project" value="InterPro"/>
</dbReference>
<dbReference type="Proteomes" id="UP000218323">
    <property type="component" value="Unassembled WGS sequence"/>
</dbReference>
<keyword evidence="3" id="KW-1185">Reference proteome</keyword>
<dbReference type="InterPro" id="IPR036108">
    <property type="entry name" value="4pyrrol_syn_uPrphyn_synt_sf"/>
</dbReference>
<evidence type="ECO:0000313" key="3">
    <source>
        <dbReference type="Proteomes" id="UP000218323"/>
    </source>
</evidence>
<organism evidence="2 3">
    <name type="scientific">Sphingomonas adhaesiva</name>
    <dbReference type="NCBI Taxonomy" id="28212"/>
    <lineage>
        <taxon>Bacteria</taxon>
        <taxon>Pseudomonadati</taxon>
        <taxon>Pseudomonadota</taxon>
        <taxon>Alphaproteobacteria</taxon>
        <taxon>Sphingomonadales</taxon>
        <taxon>Sphingomonadaceae</taxon>
        <taxon>Sphingomonas</taxon>
    </lineage>
</organism>
<dbReference type="SUPFAM" id="SSF69618">
    <property type="entry name" value="HemD-like"/>
    <property type="match status" value="1"/>
</dbReference>
<evidence type="ECO:0000259" key="1">
    <source>
        <dbReference type="Pfam" id="PF02602"/>
    </source>
</evidence>
<comment type="caution">
    <text evidence="2">The sequence shown here is derived from an EMBL/GenBank/DDBJ whole genome shotgun (WGS) entry which is preliminary data.</text>
</comment>
<evidence type="ECO:0000313" key="2">
    <source>
        <dbReference type="EMBL" id="PCG13232.1"/>
    </source>
</evidence>
<gene>
    <name evidence="2" type="ORF">COA07_15495</name>
</gene>
<reference evidence="2 3" key="1">
    <citation type="submission" date="2017-09" db="EMBL/GenBank/DDBJ databases">
        <title>Sphingomonas adhaesiva DSM 7418, whole genome shotgun sequence.</title>
        <authorList>
            <person name="Feng G."/>
            <person name="Zhu H."/>
        </authorList>
    </citation>
    <scope>NUCLEOTIDE SEQUENCE [LARGE SCALE GENOMIC DNA]</scope>
    <source>
        <strain evidence="2 3">DSM 7418</strain>
    </source>
</reference>
<proteinExistence type="predicted"/>
<dbReference type="InterPro" id="IPR003754">
    <property type="entry name" value="4pyrrol_synth_uPrphyn_synth"/>
</dbReference>
<dbReference type="Gene3D" id="3.40.50.10090">
    <property type="match status" value="1"/>
</dbReference>
<feature type="domain" description="Tetrapyrrole biosynthesis uroporphyrinogen III synthase" evidence="1">
    <location>
        <begin position="20"/>
        <end position="212"/>
    </location>
</feature>
<accession>A0A2A4I643</accession>
<protein>
    <recommendedName>
        <fullName evidence="1">Tetrapyrrole biosynthesis uroporphyrinogen III synthase domain-containing protein</fullName>
    </recommendedName>
</protein>
<sequence length="221" mass="21950">MPPRRALVLRPAPGAARTCAALAAAGVEAHALPLFETRAVAWTPPDPARFDALLLTSANAPRHAGAALRALSTLPVVAVGAATAAAATKAGLRIAHVGTGNARDAVAEAPQFARLLHLAGRDRIDLPGVTAITVYASEARPVAGDALETASSGAVVLLHSVRAATHFVAGIGHMPRSGTRIAALSAAVAAAAGDGWGAVGIAPEPSDAALVAVAVRLAIDP</sequence>
<dbReference type="EMBL" id="NWVC01000010">
    <property type="protein sequence ID" value="PCG13232.1"/>
    <property type="molecule type" value="Genomic_DNA"/>
</dbReference>